<evidence type="ECO:0000313" key="2">
    <source>
        <dbReference type="Proteomes" id="UP000789759"/>
    </source>
</evidence>
<dbReference type="EMBL" id="CAJVQA010008526">
    <property type="protein sequence ID" value="CAG8673038.1"/>
    <property type="molecule type" value="Genomic_DNA"/>
</dbReference>
<protein>
    <submittedName>
        <fullName evidence="1">23801_t:CDS:1</fullName>
    </submittedName>
</protein>
<dbReference type="Proteomes" id="UP000789759">
    <property type="component" value="Unassembled WGS sequence"/>
</dbReference>
<reference evidence="1" key="1">
    <citation type="submission" date="2021-06" db="EMBL/GenBank/DDBJ databases">
        <authorList>
            <person name="Kallberg Y."/>
            <person name="Tangrot J."/>
            <person name="Rosling A."/>
        </authorList>
    </citation>
    <scope>NUCLEOTIDE SEQUENCE</scope>
    <source>
        <strain evidence="1">FL966</strain>
    </source>
</reference>
<sequence>QLRKILGPIKQTVKNVEFQTTLLADVFIELVKIAISIQETSVLYNNQFCYNRLTTNYIFRLSVKCLKIMAQMYSYLVENTKSELNYIDPNICQKDFLLVFNKIIISIKDDTNLFSKEDLFSFLKELIMKKDTEEFLEELDNLVEENSTSLEVE</sequence>
<keyword evidence="2" id="KW-1185">Reference proteome</keyword>
<accession>A0A9N9EE50</accession>
<organism evidence="1 2">
    <name type="scientific">Cetraspora pellucida</name>
    <dbReference type="NCBI Taxonomy" id="1433469"/>
    <lineage>
        <taxon>Eukaryota</taxon>
        <taxon>Fungi</taxon>
        <taxon>Fungi incertae sedis</taxon>
        <taxon>Mucoromycota</taxon>
        <taxon>Glomeromycotina</taxon>
        <taxon>Glomeromycetes</taxon>
        <taxon>Diversisporales</taxon>
        <taxon>Gigasporaceae</taxon>
        <taxon>Cetraspora</taxon>
    </lineage>
</organism>
<evidence type="ECO:0000313" key="1">
    <source>
        <dbReference type="EMBL" id="CAG8673038.1"/>
    </source>
</evidence>
<gene>
    <name evidence="1" type="ORF">CPELLU_LOCUS10374</name>
</gene>
<proteinExistence type="predicted"/>
<name>A0A9N9EE50_9GLOM</name>
<comment type="caution">
    <text evidence="1">The sequence shown here is derived from an EMBL/GenBank/DDBJ whole genome shotgun (WGS) entry which is preliminary data.</text>
</comment>
<dbReference type="OrthoDB" id="2406411at2759"/>
<dbReference type="AlphaFoldDB" id="A0A9N9EE50"/>
<feature type="non-terminal residue" evidence="1">
    <location>
        <position position="153"/>
    </location>
</feature>